<comment type="pathway">
    <text evidence="1">Bacterial outer membrane biogenesis; LPS O-antigen biosynthesis.</text>
</comment>
<dbReference type="PANTHER" id="PTHR43000">
    <property type="entry name" value="DTDP-D-GLUCOSE 4,6-DEHYDRATASE-RELATED"/>
    <property type="match status" value="1"/>
</dbReference>
<evidence type="ECO:0000313" key="6">
    <source>
        <dbReference type="EMBL" id="VFK17583.1"/>
    </source>
</evidence>
<comment type="similarity">
    <text evidence="2">Belongs to the NAD(P)-dependent epimerase/dehydratase family.</text>
</comment>
<accession>A0A450ST56</accession>
<evidence type="ECO:0000259" key="3">
    <source>
        <dbReference type="Pfam" id="PF01370"/>
    </source>
</evidence>
<evidence type="ECO:0000256" key="2">
    <source>
        <dbReference type="ARBA" id="ARBA00007637"/>
    </source>
</evidence>
<dbReference type="SUPFAM" id="SSF51735">
    <property type="entry name" value="NAD(P)-binding Rossmann-fold domains"/>
    <property type="match status" value="1"/>
</dbReference>
<dbReference type="AlphaFoldDB" id="A0A450ST56"/>
<name>A0A450ST56_9GAMM</name>
<dbReference type="Pfam" id="PF01370">
    <property type="entry name" value="Epimerase"/>
    <property type="match status" value="1"/>
</dbReference>
<evidence type="ECO:0000313" key="4">
    <source>
        <dbReference type="EMBL" id="VFJ56850.1"/>
    </source>
</evidence>
<dbReference type="EMBL" id="CAADFL010000490">
    <property type="protein sequence ID" value="VFK17583.1"/>
    <property type="molecule type" value="Genomic_DNA"/>
</dbReference>
<evidence type="ECO:0000256" key="1">
    <source>
        <dbReference type="ARBA" id="ARBA00005125"/>
    </source>
</evidence>
<dbReference type="Gene3D" id="3.90.25.10">
    <property type="entry name" value="UDP-galactose 4-epimerase, domain 1"/>
    <property type="match status" value="1"/>
</dbReference>
<feature type="domain" description="NAD-dependent epimerase/dehydratase" evidence="3">
    <location>
        <begin position="9"/>
        <end position="249"/>
    </location>
</feature>
<organism evidence="5">
    <name type="scientific">Candidatus Kentrum sp. FM</name>
    <dbReference type="NCBI Taxonomy" id="2126340"/>
    <lineage>
        <taxon>Bacteria</taxon>
        <taxon>Pseudomonadati</taxon>
        <taxon>Pseudomonadota</taxon>
        <taxon>Gammaproteobacteria</taxon>
        <taxon>Candidatus Kentrum</taxon>
    </lineage>
</organism>
<dbReference type="InterPro" id="IPR036291">
    <property type="entry name" value="NAD(P)-bd_dom_sf"/>
</dbReference>
<proteinExistence type="inferred from homology"/>
<gene>
    <name evidence="5" type="ORF">BECKFM1743A_GA0114220_101845</name>
    <name evidence="6" type="ORF">BECKFM1743B_GA0114221_104902</name>
    <name evidence="4" type="ORF">BECKFM1743C_GA0114222_101866</name>
</gene>
<reference evidence="5" key="1">
    <citation type="submission" date="2019-02" db="EMBL/GenBank/DDBJ databases">
        <authorList>
            <person name="Gruber-Vodicka R. H."/>
            <person name="Seah K. B. B."/>
        </authorList>
    </citation>
    <scope>NUCLEOTIDE SEQUENCE</scope>
    <source>
        <strain evidence="5">BECK_BZ163</strain>
        <strain evidence="6">BECK_BZ164</strain>
        <strain evidence="4">BECK_BZ165</strain>
    </source>
</reference>
<dbReference type="Gene3D" id="3.40.50.720">
    <property type="entry name" value="NAD(P)-binding Rossmann-like Domain"/>
    <property type="match status" value="1"/>
</dbReference>
<dbReference type="EMBL" id="CAADFA010000186">
    <property type="protein sequence ID" value="VFJ56850.1"/>
    <property type="molecule type" value="Genomic_DNA"/>
</dbReference>
<protein>
    <submittedName>
        <fullName evidence="5">dTDP-glucose 4,6-dehydratase/UDP-glucose 4-epimerase</fullName>
    </submittedName>
</protein>
<evidence type="ECO:0000313" key="5">
    <source>
        <dbReference type="EMBL" id="VFJ57180.1"/>
    </source>
</evidence>
<dbReference type="EMBL" id="CAADEZ010000184">
    <property type="protein sequence ID" value="VFJ57180.1"/>
    <property type="molecule type" value="Genomic_DNA"/>
</dbReference>
<sequence>MEHGWDRAIVTGAAGFIGRHMVRFLRNQGIETLGVDRAATSVHTLAAHTSAYTSARGVPVDAPPVDAVVDLAVQGALAPYLERGTAIFHLAGSANVGASVRTPIPDFRENVFPTLHVLEAARQGACPVLFSSSGSVYDAEAKLPFRERSPIRPSSPYGAAKAAGEAYCFAYYRSYGVDARVARLFSVFGPGMGHFAIRDFCERLQDRPDTLTIRGDGGQTRDYLYVEDAVRALYRVLRGGEPGGVYNVAEGRGRTILSVAEAVATAMGPPVATVRADGKRCTSALYRMEADTDKLTDLGFRPLVSFEEGIARTVSRLREQHSR</sequence>
<dbReference type="InterPro" id="IPR001509">
    <property type="entry name" value="Epimerase_deHydtase"/>
</dbReference>